<feature type="domain" description="Amidohydrolase-related" evidence="2">
    <location>
        <begin position="101"/>
        <end position="392"/>
    </location>
</feature>
<dbReference type="EMBL" id="JBHRTQ010000001">
    <property type="protein sequence ID" value="MFC3172810.1"/>
    <property type="molecule type" value="Genomic_DNA"/>
</dbReference>
<name>A0ABV7IMJ7_9SPHN</name>
<proteinExistence type="predicted"/>
<evidence type="ECO:0000313" key="4">
    <source>
        <dbReference type="Proteomes" id="UP001595604"/>
    </source>
</evidence>
<accession>A0ABV7IMJ7</accession>
<dbReference type="InterPro" id="IPR032465">
    <property type="entry name" value="ACMSD"/>
</dbReference>
<protein>
    <submittedName>
        <fullName evidence="3">Amidohydrolase family protein</fullName>
    </submittedName>
</protein>
<dbReference type="InterPro" id="IPR006680">
    <property type="entry name" value="Amidohydro-rel"/>
</dbReference>
<evidence type="ECO:0000313" key="3">
    <source>
        <dbReference type="EMBL" id="MFC3172810.1"/>
    </source>
</evidence>
<gene>
    <name evidence="3" type="ORF">ACFOD9_00945</name>
</gene>
<dbReference type="Proteomes" id="UP001595604">
    <property type="component" value="Unassembled WGS sequence"/>
</dbReference>
<sequence length="402" mass="45569">MENVVKLKERKTARELLKGVKVVDADTHITEWPDLWTSRAPAAFKDRMPQRKVVDGVMRWMMGDYELAKNYGYSSIMKDGSKLPGLEFFDHPLEDVTPGAYDVHERVAYLDREGIAAQVAYTNLLGFGGGKALQVDEVLREMSIQIQNDAMAEMQAISKNRVYPMAMLPWWDVKKAVAEAVRASDMGLRGINIHANPQHHGLPDLATDYWAPLWELCEDRGLPVNFHVGFSQGADGWEVSDVWPSHTGYEKYAVSGAMLFAPNMITMLNLLVSDIFKRHPGLKFTSVESGLGWVPYMLENLQFHWDENMGGREASIFDTFRKHFYVCYWAEREGTLDAVRRVGAENVLFMTDWPHPTCLYPDPIGYHQTTLEQLDPQSAAKIFGQNAEKLYRMDLSQAPAAS</sequence>
<dbReference type="Gene3D" id="3.20.20.140">
    <property type="entry name" value="Metal-dependent hydrolases"/>
    <property type="match status" value="1"/>
</dbReference>
<dbReference type="SUPFAM" id="SSF51556">
    <property type="entry name" value="Metallo-dependent hydrolases"/>
    <property type="match status" value="1"/>
</dbReference>
<reference evidence="4" key="1">
    <citation type="journal article" date="2019" name="Int. J. Syst. Evol. Microbiol.">
        <title>The Global Catalogue of Microorganisms (GCM) 10K type strain sequencing project: providing services to taxonomists for standard genome sequencing and annotation.</title>
        <authorList>
            <consortium name="The Broad Institute Genomics Platform"/>
            <consortium name="The Broad Institute Genome Sequencing Center for Infectious Disease"/>
            <person name="Wu L."/>
            <person name="Ma J."/>
        </authorList>
    </citation>
    <scope>NUCLEOTIDE SEQUENCE [LARGE SCALE GENOMIC DNA]</scope>
    <source>
        <strain evidence="4">KCTC 42984</strain>
    </source>
</reference>
<comment type="caution">
    <text evidence="3">The sequence shown here is derived from an EMBL/GenBank/DDBJ whole genome shotgun (WGS) entry which is preliminary data.</text>
</comment>
<dbReference type="PANTHER" id="PTHR21240">
    <property type="entry name" value="2-AMINO-3-CARBOXYLMUCONATE-6-SEMIALDEHYDE DECARBOXYLASE"/>
    <property type="match status" value="1"/>
</dbReference>
<dbReference type="PANTHER" id="PTHR21240:SF28">
    <property type="entry name" value="ISO-OROTATE DECARBOXYLASE (EUROFUNG)"/>
    <property type="match status" value="1"/>
</dbReference>
<keyword evidence="4" id="KW-1185">Reference proteome</keyword>
<evidence type="ECO:0000256" key="1">
    <source>
        <dbReference type="ARBA" id="ARBA00023239"/>
    </source>
</evidence>
<keyword evidence="1" id="KW-0456">Lyase</keyword>
<evidence type="ECO:0000259" key="2">
    <source>
        <dbReference type="Pfam" id="PF04909"/>
    </source>
</evidence>
<dbReference type="RefSeq" id="WP_379508207.1">
    <property type="nucleotide sequence ID" value="NZ_JBHRTQ010000001.1"/>
</dbReference>
<dbReference type="Pfam" id="PF04909">
    <property type="entry name" value="Amidohydro_2"/>
    <property type="match status" value="1"/>
</dbReference>
<organism evidence="3 4">
    <name type="scientific">Novosphingobium bradum</name>
    <dbReference type="NCBI Taxonomy" id="1737444"/>
    <lineage>
        <taxon>Bacteria</taxon>
        <taxon>Pseudomonadati</taxon>
        <taxon>Pseudomonadota</taxon>
        <taxon>Alphaproteobacteria</taxon>
        <taxon>Sphingomonadales</taxon>
        <taxon>Sphingomonadaceae</taxon>
        <taxon>Novosphingobium</taxon>
    </lineage>
</organism>
<dbReference type="InterPro" id="IPR032466">
    <property type="entry name" value="Metal_Hydrolase"/>
</dbReference>